<dbReference type="GO" id="GO:0030170">
    <property type="term" value="F:pyridoxal phosphate binding"/>
    <property type="evidence" value="ECO:0007669"/>
    <property type="project" value="InterPro"/>
</dbReference>
<evidence type="ECO:0000313" key="3">
    <source>
        <dbReference type="EMBL" id="SOC52512.1"/>
    </source>
</evidence>
<dbReference type="RefSeq" id="WP_097186782.1">
    <property type="nucleotide sequence ID" value="NZ_OBQK01000001.1"/>
</dbReference>
<evidence type="ECO:0000259" key="2">
    <source>
        <dbReference type="PROSITE" id="PS51340"/>
    </source>
</evidence>
<gene>
    <name evidence="3" type="ORF">SAMN05421879_101628</name>
</gene>
<name>A0A285VEI2_9MICO</name>
<organism evidence="3 4">
    <name type="scientific">Ornithinimicrobium cerasi</name>
    <dbReference type="NCBI Taxonomy" id="2248773"/>
    <lineage>
        <taxon>Bacteria</taxon>
        <taxon>Bacillati</taxon>
        <taxon>Actinomycetota</taxon>
        <taxon>Actinomycetes</taxon>
        <taxon>Micrococcales</taxon>
        <taxon>Ornithinimicrobiaceae</taxon>
        <taxon>Ornithinimicrobium</taxon>
    </lineage>
</organism>
<dbReference type="Gene3D" id="2.40.33.20">
    <property type="entry name" value="PK beta-barrel domain-like"/>
    <property type="match status" value="1"/>
</dbReference>
<protein>
    <submittedName>
        <fullName evidence="3">MOSC domain-containing protein YiiM</fullName>
    </submittedName>
</protein>
<accession>A0A285VEI2</accession>
<dbReference type="EMBL" id="OBQK01000001">
    <property type="protein sequence ID" value="SOC52512.1"/>
    <property type="molecule type" value="Genomic_DNA"/>
</dbReference>
<dbReference type="InterPro" id="IPR011037">
    <property type="entry name" value="Pyrv_Knase-like_insert_dom_sf"/>
</dbReference>
<dbReference type="AlphaFoldDB" id="A0A285VEI2"/>
<feature type="compositionally biased region" description="Polar residues" evidence="1">
    <location>
        <begin position="1"/>
        <end position="10"/>
    </location>
</feature>
<dbReference type="GO" id="GO:0003824">
    <property type="term" value="F:catalytic activity"/>
    <property type="evidence" value="ECO:0007669"/>
    <property type="project" value="InterPro"/>
</dbReference>
<dbReference type="PANTHER" id="PTHR30212:SF2">
    <property type="entry name" value="PROTEIN YIIM"/>
    <property type="match status" value="1"/>
</dbReference>
<dbReference type="Proteomes" id="UP000219688">
    <property type="component" value="Unassembled WGS sequence"/>
</dbReference>
<dbReference type="PANTHER" id="PTHR30212">
    <property type="entry name" value="PROTEIN YIIM"/>
    <property type="match status" value="1"/>
</dbReference>
<sequence length="219" mass="23772">MTAHVRSTNLALPKPGPGRAGYRTGIDKRPADRVEVFAPGPHHGDGPGVVGDHVGNTQHHGGEHKAVYAFSREELDRWEVELQRGLSDGTFGENLTTEGIDLESLLINQRLRVGEDVVLEVSVPRTPCATFTAHLGERGWVRRFTDRGRCGAYFRVVAPGVVRAGDPVELLEPPDHDVDMLTAFAAAMGDDDAAARVVAARCLPAVHHEKLARRLGTRV</sequence>
<proteinExistence type="predicted"/>
<feature type="region of interest" description="Disordered" evidence="1">
    <location>
        <begin position="1"/>
        <end position="25"/>
    </location>
</feature>
<dbReference type="PROSITE" id="PS51340">
    <property type="entry name" value="MOSC"/>
    <property type="match status" value="1"/>
</dbReference>
<dbReference type="GO" id="GO:0030151">
    <property type="term" value="F:molybdenum ion binding"/>
    <property type="evidence" value="ECO:0007669"/>
    <property type="project" value="InterPro"/>
</dbReference>
<dbReference type="InterPro" id="IPR005302">
    <property type="entry name" value="MoCF_Sase_C"/>
</dbReference>
<evidence type="ECO:0000256" key="1">
    <source>
        <dbReference type="SAM" id="MobiDB-lite"/>
    </source>
</evidence>
<keyword evidence="4" id="KW-1185">Reference proteome</keyword>
<feature type="domain" description="MOSC" evidence="2">
    <location>
        <begin position="36"/>
        <end position="171"/>
    </location>
</feature>
<dbReference type="SUPFAM" id="SSF50800">
    <property type="entry name" value="PK beta-barrel domain-like"/>
    <property type="match status" value="1"/>
</dbReference>
<dbReference type="InterPro" id="IPR052353">
    <property type="entry name" value="Benzoxazolinone_Detox_Enz"/>
</dbReference>
<dbReference type="Pfam" id="PF03473">
    <property type="entry name" value="MOSC"/>
    <property type="match status" value="1"/>
</dbReference>
<evidence type="ECO:0000313" key="4">
    <source>
        <dbReference type="Proteomes" id="UP000219688"/>
    </source>
</evidence>
<reference evidence="4" key="1">
    <citation type="submission" date="2017-08" db="EMBL/GenBank/DDBJ databases">
        <authorList>
            <person name="Varghese N."/>
            <person name="Submissions S."/>
        </authorList>
    </citation>
    <scope>NUCLEOTIDE SEQUENCE [LARGE SCALE GENOMIC DNA]</scope>
    <source>
        <strain evidence="4">USBA17B2</strain>
    </source>
</reference>